<dbReference type="PANTHER" id="PTHR43591">
    <property type="entry name" value="METHYLTRANSFERASE"/>
    <property type="match status" value="1"/>
</dbReference>
<evidence type="ECO:0000313" key="3">
    <source>
        <dbReference type="Proteomes" id="UP000317484"/>
    </source>
</evidence>
<dbReference type="Pfam" id="PF08241">
    <property type="entry name" value="Methyltransf_11"/>
    <property type="match status" value="1"/>
</dbReference>
<dbReference type="Proteomes" id="UP000317484">
    <property type="component" value="Unassembled WGS sequence"/>
</dbReference>
<dbReference type="Gene3D" id="3.40.50.150">
    <property type="entry name" value="Vaccinia Virus protein VP39"/>
    <property type="match status" value="1"/>
</dbReference>
<name>A0A521FNI9_9ACTN</name>
<dbReference type="GO" id="GO:0032259">
    <property type="term" value="P:methylation"/>
    <property type="evidence" value="ECO:0007669"/>
    <property type="project" value="UniProtKB-KW"/>
</dbReference>
<dbReference type="SUPFAM" id="SSF53335">
    <property type="entry name" value="S-adenosyl-L-methionine-dependent methyltransferases"/>
    <property type="match status" value="1"/>
</dbReference>
<feature type="domain" description="Methyltransferase type 11" evidence="1">
    <location>
        <begin position="46"/>
        <end position="143"/>
    </location>
</feature>
<evidence type="ECO:0000259" key="1">
    <source>
        <dbReference type="Pfam" id="PF08241"/>
    </source>
</evidence>
<gene>
    <name evidence="2" type="ORF">SAMN06273567_110155</name>
</gene>
<evidence type="ECO:0000313" key="2">
    <source>
        <dbReference type="EMBL" id="SMO97021.1"/>
    </source>
</evidence>
<keyword evidence="3" id="KW-1185">Reference proteome</keyword>
<reference evidence="2 3" key="1">
    <citation type="submission" date="2017-05" db="EMBL/GenBank/DDBJ databases">
        <authorList>
            <person name="Varghese N."/>
            <person name="Submissions S."/>
        </authorList>
    </citation>
    <scope>NUCLEOTIDE SEQUENCE [LARGE SCALE GENOMIC DNA]</scope>
    <source>
        <strain evidence="2 3">DSM 46834</strain>
    </source>
</reference>
<dbReference type="CDD" id="cd02440">
    <property type="entry name" value="AdoMet_MTases"/>
    <property type="match status" value="1"/>
</dbReference>
<dbReference type="AlphaFoldDB" id="A0A521FNI9"/>
<dbReference type="EMBL" id="FXTJ01000010">
    <property type="protein sequence ID" value="SMO97021.1"/>
    <property type="molecule type" value="Genomic_DNA"/>
</dbReference>
<proteinExistence type="predicted"/>
<accession>A0A521FNI9</accession>
<keyword evidence="2" id="KW-0489">Methyltransferase</keyword>
<keyword evidence="2" id="KW-0808">Transferase</keyword>
<dbReference type="InterPro" id="IPR029063">
    <property type="entry name" value="SAM-dependent_MTases_sf"/>
</dbReference>
<organism evidence="2 3">
    <name type="scientific">Geodermatophilus aquaeductus</name>
    <dbReference type="NCBI Taxonomy" id="1564161"/>
    <lineage>
        <taxon>Bacteria</taxon>
        <taxon>Bacillati</taxon>
        <taxon>Actinomycetota</taxon>
        <taxon>Actinomycetes</taxon>
        <taxon>Geodermatophilales</taxon>
        <taxon>Geodermatophilaceae</taxon>
        <taxon>Geodermatophilus</taxon>
    </lineage>
</organism>
<keyword evidence="2" id="KW-0830">Ubiquinone</keyword>
<dbReference type="GO" id="GO:0008757">
    <property type="term" value="F:S-adenosylmethionine-dependent methyltransferase activity"/>
    <property type="evidence" value="ECO:0007669"/>
    <property type="project" value="InterPro"/>
</dbReference>
<dbReference type="RefSeq" id="WP_185938465.1">
    <property type="nucleotide sequence ID" value="NZ_FXTJ01000010.1"/>
</dbReference>
<dbReference type="PANTHER" id="PTHR43591:SF24">
    <property type="entry name" value="2-METHOXY-6-POLYPRENYL-1,4-BENZOQUINOL METHYLASE, MITOCHONDRIAL"/>
    <property type="match status" value="1"/>
</dbReference>
<sequence>MTTATYRHYSGTAAELYQSFFVPSIATPVSAELLSTAALQPGTRVLDVACGTGVVARAAAEQIGPTGSVTGIDVAPDMITVAEAIPSGGAPITWQEADAASLPLPDESYDVGLCQMGLMFMEDRAGALRELHRVLAPGGRVVVNTPGRIQHLFEVMEQAIADNLGPGLGAFVSAVFSMHDPSVLAGLLQDAGFHDVAWKEYSATFDLPGPVEFLWNYINLTPMGAVVGDASGEAKAAMERQIVEGAAPCVVNGRMPVEQPMALAWGVRS</sequence>
<dbReference type="InterPro" id="IPR013216">
    <property type="entry name" value="Methyltransf_11"/>
</dbReference>
<protein>
    <submittedName>
        <fullName evidence="2">Ubiquinone/menaquinone biosynthesis C-methylase UbiE</fullName>
    </submittedName>
</protein>